<name>A0ABS3RK94_9ACTN</name>
<dbReference type="RefSeq" id="WP_208237899.1">
    <property type="nucleotide sequence ID" value="NZ_JAGEPF010000004.1"/>
</dbReference>
<keyword evidence="1" id="KW-0732">Signal</keyword>
<evidence type="ECO:0000256" key="1">
    <source>
        <dbReference type="SAM" id="SignalP"/>
    </source>
</evidence>
<keyword evidence="3" id="KW-1185">Reference proteome</keyword>
<proteinExistence type="predicted"/>
<feature type="signal peptide" evidence="1">
    <location>
        <begin position="1"/>
        <end position="27"/>
    </location>
</feature>
<organism evidence="2 3">
    <name type="scientific">Actinomadura violacea</name>
    <dbReference type="NCBI Taxonomy" id="2819934"/>
    <lineage>
        <taxon>Bacteria</taxon>
        <taxon>Bacillati</taxon>
        <taxon>Actinomycetota</taxon>
        <taxon>Actinomycetes</taxon>
        <taxon>Streptosporangiales</taxon>
        <taxon>Thermomonosporaceae</taxon>
        <taxon>Actinomadura</taxon>
    </lineage>
</organism>
<protein>
    <submittedName>
        <fullName evidence="2">Uncharacterized protein</fullName>
    </submittedName>
</protein>
<gene>
    <name evidence="2" type="ORF">J4709_06180</name>
</gene>
<dbReference type="Proteomes" id="UP000680206">
    <property type="component" value="Unassembled WGS sequence"/>
</dbReference>
<feature type="chain" id="PRO_5047132706" evidence="1">
    <location>
        <begin position="28"/>
        <end position="125"/>
    </location>
</feature>
<evidence type="ECO:0000313" key="2">
    <source>
        <dbReference type="EMBL" id="MBO2457155.1"/>
    </source>
</evidence>
<evidence type="ECO:0000313" key="3">
    <source>
        <dbReference type="Proteomes" id="UP000680206"/>
    </source>
</evidence>
<dbReference type="EMBL" id="JAGEPF010000004">
    <property type="protein sequence ID" value="MBO2457155.1"/>
    <property type="molecule type" value="Genomic_DNA"/>
</dbReference>
<accession>A0ABS3RK94</accession>
<reference evidence="2 3" key="1">
    <citation type="submission" date="2021-03" db="EMBL/GenBank/DDBJ databases">
        <title>Actinomadura violae sp. nov., isolated from lichen in Thailand.</title>
        <authorList>
            <person name="Kanchanasin P."/>
            <person name="Saeng-In P."/>
            <person name="Phongsopitanun W."/>
            <person name="Yuki M."/>
            <person name="Kudo T."/>
            <person name="Ohkuma M."/>
            <person name="Tanasupawat S."/>
        </authorList>
    </citation>
    <scope>NUCLEOTIDE SEQUENCE [LARGE SCALE GENOMIC DNA]</scope>
    <source>
        <strain evidence="2 3">LCR2-06</strain>
    </source>
</reference>
<comment type="caution">
    <text evidence="2">The sequence shown here is derived from an EMBL/GenBank/DDBJ whole genome shotgun (WGS) entry which is preliminary data.</text>
</comment>
<sequence>MKYRTIVPALLGAGVAAALVGAPAASAATAPSGGKVSAAATHHKSASCKSPKGSKINISWGDGNVSTTVYYNNHCSQKRAIWLDFRRSNGTYFSKCFVAPAKKKSHKKIGNSMPYKVSILSKGSC</sequence>